<evidence type="ECO:0000313" key="2">
    <source>
        <dbReference type="Proteomes" id="UP001172673"/>
    </source>
</evidence>
<keyword evidence="2" id="KW-1185">Reference proteome</keyword>
<organism evidence="1 2">
    <name type="scientific">Cladophialophora chaetospira</name>
    <dbReference type="NCBI Taxonomy" id="386627"/>
    <lineage>
        <taxon>Eukaryota</taxon>
        <taxon>Fungi</taxon>
        <taxon>Dikarya</taxon>
        <taxon>Ascomycota</taxon>
        <taxon>Pezizomycotina</taxon>
        <taxon>Eurotiomycetes</taxon>
        <taxon>Chaetothyriomycetidae</taxon>
        <taxon>Chaetothyriales</taxon>
        <taxon>Herpotrichiellaceae</taxon>
        <taxon>Cladophialophora</taxon>
    </lineage>
</organism>
<dbReference type="EMBL" id="JAPDRK010000010">
    <property type="protein sequence ID" value="KAJ9608015.1"/>
    <property type="molecule type" value="Genomic_DNA"/>
</dbReference>
<sequence length="223" mass="24900">MPTSNHHFRSVYNSMVHGFALPADVKSSEDALIVLVALLSDIIYMQHCHVPGIQAGKGQPENPFLPLSVQGERDRLNAEMLAALSRWELQFKHQVGKDLLALYYFAHLRLTCHGLEDLNHAAMSGLKSSSIEPIEVPDKALDLAWLILEHCHGLPEDQRVEIWLPVVLFQSALAHEKLGLMQVTKRNKDLLVGRDRCESVGKTVLLAVELVGEVVKMTVEETD</sequence>
<reference evidence="1" key="1">
    <citation type="submission" date="2022-10" db="EMBL/GenBank/DDBJ databases">
        <title>Culturing micro-colonial fungi from biological soil crusts in the Mojave desert and describing Neophaeococcomyces mojavensis, and introducing the new genera and species Taxawa tesnikishii.</title>
        <authorList>
            <person name="Kurbessoian T."/>
            <person name="Stajich J.E."/>
        </authorList>
    </citation>
    <scope>NUCLEOTIDE SEQUENCE</scope>
    <source>
        <strain evidence="1">TK_41</strain>
    </source>
</reference>
<accession>A0AA38X703</accession>
<proteinExistence type="predicted"/>
<dbReference type="Proteomes" id="UP001172673">
    <property type="component" value="Unassembled WGS sequence"/>
</dbReference>
<comment type="caution">
    <text evidence="1">The sequence shown here is derived from an EMBL/GenBank/DDBJ whole genome shotgun (WGS) entry which is preliminary data.</text>
</comment>
<name>A0AA38X703_9EURO</name>
<protein>
    <submittedName>
        <fullName evidence="1">Uncharacterized protein</fullName>
    </submittedName>
</protein>
<gene>
    <name evidence="1" type="ORF">H2200_007003</name>
</gene>
<evidence type="ECO:0000313" key="1">
    <source>
        <dbReference type="EMBL" id="KAJ9608015.1"/>
    </source>
</evidence>
<dbReference type="AlphaFoldDB" id="A0AA38X703"/>